<keyword evidence="5 7" id="KW-0472">Membrane</keyword>
<feature type="signal peptide" evidence="8">
    <location>
        <begin position="1"/>
        <end position="19"/>
    </location>
</feature>
<dbReference type="GO" id="GO:0032472">
    <property type="term" value="P:Golgi calcium ion transport"/>
    <property type="evidence" value="ECO:0007669"/>
    <property type="project" value="TreeGrafter"/>
</dbReference>
<evidence type="ECO:0000256" key="6">
    <source>
        <dbReference type="SAM" id="MobiDB-lite"/>
    </source>
</evidence>
<protein>
    <recommendedName>
        <fullName evidence="11">GDT1 family protein</fullName>
    </recommendedName>
</protein>
<evidence type="ECO:0000256" key="8">
    <source>
        <dbReference type="SAM" id="SignalP"/>
    </source>
</evidence>
<dbReference type="InterPro" id="IPR049555">
    <property type="entry name" value="GDT1-like_CS"/>
</dbReference>
<dbReference type="Pfam" id="PF01169">
    <property type="entry name" value="GDT1"/>
    <property type="match status" value="2"/>
</dbReference>
<feature type="compositionally biased region" description="Low complexity" evidence="6">
    <location>
        <begin position="109"/>
        <end position="120"/>
    </location>
</feature>
<evidence type="ECO:0000256" key="4">
    <source>
        <dbReference type="ARBA" id="ARBA00022989"/>
    </source>
</evidence>
<keyword evidence="8" id="KW-0732">Signal</keyword>
<dbReference type="GeneID" id="43581886"/>
<dbReference type="InterPro" id="IPR036259">
    <property type="entry name" value="MFS_trans_sf"/>
</dbReference>
<comment type="similarity">
    <text evidence="2">Belongs to the GDT1 family.</text>
</comment>
<name>A0A5E8BRJ2_9ASCO</name>
<feature type="transmembrane region" description="Helical" evidence="7">
    <location>
        <begin position="283"/>
        <end position="300"/>
    </location>
</feature>
<evidence type="ECO:0000256" key="3">
    <source>
        <dbReference type="ARBA" id="ARBA00022692"/>
    </source>
</evidence>
<feature type="chain" id="PRO_5023100628" description="GDT1 family protein" evidence="8">
    <location>
        <begin position="20"/>
        <end position="511"/>
    </location>
</feature>
<feature type="compositionally biased region" description="Polar residues" evidence="6">
    <location>
        <begin position="166"/>
        <end position="177"/>
    </location>
</feature>
<proteinExistence type="inferred from homology"/>
<feature type="compositionally biased region" description="Basic and acidic residues" evidence="6">
    <location>
        <begin position="73"/>
        <end position="86"/>
    </location>
</feature>
<dbReference type="EMBL" id="CABVLU010000002">
    <property type="protein sequence ID" value="VVT51353.1"/>
    <property type="molecule type" value="Genomic_DNA"/>
</dbReference>
<keyword evidence="4 7" id="KW-1133">Transmembrane helix</keyword>
<evidence type="ECO:0008006" key="11">
    <source>
        <dbReference type="Google" id="ProtNLM"/>
    </source>
</evidence>
<feature type="compositionally biased region" description="Low complexity" evidence="6">
    <location>
        <begin position="347"/>
        <end position="357"/>
    </location>
</feature>
<evidence type="ECO:0000256" key="2">
    <source>
        <dbReference type="ARBA" id="ARBA00009190"/>
    </source>
</evidence>
<dbReference type="SUPFAM" id="SSF103473">
    <property type="entry name" value="MFS general substrate transporter"/>
    <property type="match status" value="1"/>
</dbReference>
<dbReference type="AlphaFoldDB" id="A0A5E8BRJ2"/>
<dbReference type="PANTHER" id="PTHR12608:SF1">
    <property type="entry name" value="TRANSMEMBRANE PROTEIN 165"/>
    <property type="match status" value="1"/>
</dbReference>
<dbReference type="Proteomes" id="UP000398389">
    <property type="component" value="Unassembled WGS sequence"/>
</dbReference>
<evidence type="ECO:0000256" key="5">
    <source>
        <dbReference type="ARBA" id="ARBA00023136"/>
    </source>
</evidence>
<feature type="transmembrane region" description="Helical" evidence="7">
    <location>
        <begin position="455"/>
        <end position="476"/>
    </location>
</feature>
<dbReference type="GO" id="GO:0000329">
    <property type="term" value="C:fungal-type vacuole membrane"/>
    <property type="evidence" value="ECO:0007669"/>
    <property type="project" value="TreeGrafter"/>
</dbReference>
<feature type="compositionally biased region" description="Low complexity" evidence="6">
    <location>
        <begin position="178"/>
        <end position="198"/>
    </location>
</feature>
<dbReference type="GO" id="GO:0005384">
    <property type="term" value="F:manganese ion transmembrane transporter activity"/>
    <property type="evidence" value="ECO:0007669"/>
    <property type="project" value="TreeGrafter"/>
</dbReference>
<dbReference type="RefSeq" id="XP_031853677.1">
    <property type="nucleotide sequence ID" value="XM_031997786.1"/>
</dbReference>
<dbReference type="GO" id="GO:0015085">
    <property type="term" value="F:calcium ion transmembrane transporter activity"/>
    <property type="evidence" value="ECO:0007669"/>
    <property type="project" value="TreeGrafter"/>
</dbReference>
<dbReference type="OrthoDB" id="442680at2759"/>
<keyword evidence="3 7" id="KW-0812">Transmembrane</keyword>
<evidence type="ECO:0000256" key="1">
    <source>
        <dbReference type="ARBA" id="ARBA00004141"/>
    </source>
</evidence>
<dbReference type="InterPro" id="IPR001727">
    <property type="entry name" value="GDT1-like"/>
</dbReference>
<evidence type="ECO:0000313" key="10">
    <source>
        <dbReference type="Proteomes" id="UP000398389"/>
    </source>
</evidence>
<reference evidence="9 10" key="1">
    <citation type="submission" date="2019-09" db="EMBL/GenBank/DDBJ databases">
        <authorList>
            <person name="Brejova B."/>
        </authorList>
    </citation>
    <scope>NUCLEOTIDE SEQUENCE [LARGE SCALE GENOMIC DNA]</scope>
</reference>
<feature type="transmembrane region" description="Helical" evidence="7">
    <location>
        <begin position="251"/>
        <end position="271"/>
    </location>
</feature>
<comment type="subcellular location">
    <subcellularLocation>
        <location evidence="1">Membrane</location>
        <topology evidence="1">Multi-pass membrane protein</topology>
    </subcellularLocation>
</comment>
<sequence>MRLSSILWTLLATSAIASPAKPTKPEIAISKGTEVITPGSKEAEALTAADKASKFAPKDNTFVENFDKGNTFKKSEPKLSDQKIDVPDNESLSPNKNKKKVAATKENKNPVVVNDYDPNNMGVSSEGKTKAQEHVDKDSEAETSEHQSEASVGDTESSKKPVEGTPDQQSSDSNVPIISSDGSINVDSSSSSSLLSSSTEPSTELKTQERNSEASDRFHALVVSISMTIMSEIGDKTFLIAAIMAMKHNRATVFTAAFFALALMTAISGVIGHALPRFFSPRFSALIAGALFLFFGINLLREGMTMEKDAGVEEEMEEVENEINATSHNEDLELGLRDAAGTASAAGSAGASEKSAAPVANPPLQRTPSNPRISGDGLDTIAGDASLYVPRPRRNNSGIWSGILSSLKRISEGLSNLFGLILSPIWVQIFAMTFFAEWGDRSQVTTIAMAAGSDYWWVIIGSVFGHAVCTASAVIGGKLLATRITLRNVTLTGSLLFTLFSLIYFWEFLSS</sequence>
<feature type="region of interest" description="Disordered" evidence="6">
    <location>
        <begin position="347"/>
        <end position="376"/>
    </location>
</feature>
<feature type="region of interest" description="Disordered" evidence="6">
    <location>
        <begin position="61"/>
        <end position="211"/>
    </location>
</feature>
<dbReference type="GO" id="GO:0032468">
    <property type="term" value="P:Golgi calcium ion homeostasis"/>
    <property type="evidence" value="ECO:0007669"/>
    <property type="project" value="TreeGrafter"/>
</dbReference>
<dbReference type="GO" id="GO:0005794">
    <property type="term" value="C:Golgi apparatus"/>
    <property type="evidence" value="ECO:0007669"/>
    <property type="project" value="TreeGrafter"/>
</dbReference>
<evidence type="ECO:0000256" key="7">
    <source>
        <dbReference type="SAM" id="Phobius"/>
    </source>
</evidence>
<accession>A0A5E8BRJ2</accession>
<feature type="transmembrane region" description="Helical" evidence="7">
    <location>
        <begin position="488"/>
        <end position="506"/>
    </location>
</feature>
<organism evidence="9 10">
    <name type="scientific">Magnusiomyces paraingens</name>
    <dbReference type="NCBI Taxonomy" id="2606893"/>
    <lineage>
        <taxon>Eukaryota</taxon>
        <taxon>Fungi</taxon>
        <taxon>Dikarya</taxon>
        <taxon>Ascomycota</taxon>
        <taxon>Saccharomycotina</taxon>
        <taxon>Dipodascomycetes</taxon>
        <taxon>Dipodascales</taxon>
        <taxon>Dipodascaceae</taxon>
        <taxon>Magnusiomyces</taxon>
    </lineage>
</organism>
<dbReference type="PANTHER" id="PTHR12608">
    <property type="entry name" value="TRANSMEMBRANE PROTEIN HTP-1 RELATED"/>
    <property type="match status" value="1"/>
</dbReference>
<keyword evidence="10" id="KW-1185">Reference proteome</keyword>
<feature type="compositionally biased region" description="Basic and acidic residues" evidence="6">
    <location>
        <begin position="127"/>
        <end position="148"/>
    </location>
</feature>
<feature type="transmembrane region" description="Helical" evidence="7">
    <location>
        <begin position="414"/>
        <end position="435"/>
    </location>
</feature>
<evidence type="ECO:0000313" key="9">
    <source>
        <dbReference type="EMBL" id="VVT51353.1"/>
    </source>
</evidence>
<gene>
    <name evidence="9" type="ORF">SAPINGB_P003068</name>
</gene>
<dbReference type="PROSITE" id="PS01214">
    <property type="entry name" value="UPF0016"/>
    <property type="match status" value="1"/>
</dbReference>